<dbReference type="GO" id="GO:0015935">
    <property type="term" value="C:small ribosomal subunit"/>
    <property type="evidence" value="ECO:0007669"/>
    <property type="project" value="UniProtKB-UniRule"/>
</dbReference>
<dbReference type="InterPro" id="IPR036838">
    <property type="entry name" value="Ribosomal_uS10_dom_sf"/>
</dbReference>
<comment type="function">
    <text evidence="4">Involved in the binding of tRNA to the ribosomes.</text>
</comment>
<gene>
    <name evidence="4" type="primary">rps10</name>
    <name evidence="7" type="ORF">ENT92_00475</name>
    <name evidence="6" type="ORF">ENU14_01090</name>
</gene>
<sequence length="107" mass="12687">MSSRQMVKIKIWSTNTDSLNEFVNKIVDIVKKTGVNMHGPIPLPTKRIVVRTLKLPHGEGKKKWEKWEMRIHKRVLYIAPDERVMKQIIRIRLPPDIWLEVAMPRPR</sequence>
<comment type="similarity">
    <text evidence="1 4">Belongs to the universal ribosomal protein uS10 family.</text>
</comment>
<dbReference type="GO" id="GO:0003735">
    <property type="term" value="F:structural constituent of ribosome"/>
    <property type="evidence" value="ECO:0007669"/>
    <property type="project" value="UniProtKB-UniRule"/>
</dbReference>
<evidence type="ECO:0000313" key="7">
    <source>
        <dbReference type="EMBL" id="HGU64679.1"/>
    </source>
</evidence>
<keyword evidence="3 4" id="KW-0687">Ribonucleoprotein</keyword>
<comment type="subunit">
    <text evidence="4">Part of the 30S ribosomal subunit.</text>
</comment>
<dbReference type="NCBIfam" id="TIGR01046">
    <property type="entry name" value="uS10_euk_arch"/>
    <property type="match status" value="1"/>
</dbReference>
<dbReference type="PRINTS" id="PR00971">
    <property type="entry name" value="RIBOSOMALS10"/>
</dbReference>
<dbReference type="InterPro" id="IPR018268">
    <property type="entry name" value="Ribosomal_uS10_CS"/>
</dbReference>
<organism evidence="6">
    <name type="scientific">Staphylothermus marinus</name>
    <dbReference type="NCBI Taxonomy" id="2280"/>
    <lineage>
        <taxon>Archaea</taxon>
        <taxon>Thermoproteota</taxon>
        <taxon>Thermoprotei</taxon>
        <taxon>Desulfurococcales</taxon>
        <taxon>Desulfurococcaceae</taxon>
        <taxon>Staphylothermus</taxon>
    </lineage>
</organism>
<accession>A0A7C4D6N0</accession>
<evidence type="ECO:0000256" key="2">
    <source>
        <dbReference type="ARBA" id="ARBA00022980"/>
    </source>
</evidence>
<dbReference type="GO" id="GO:0000049">
    <property type="term" value="F:tRNA binding"/>
    <property type="evidence" value="ECO:0007669"/>
    <property type="project" value="UniProtKB-UniRule"/>
</dbReference>
<dbReference type="PROSITE" id="PS00361">
    <property type="entry name" value="RIBOSOMAL_S10"/>
    <property type="match status" value="1"/>
</dbReference>
<evidence type="ECO:0000256" key="4">
    <source>
        <dbReference type="HAMAP-Rule" id="MF_00508"/>
    </source>
</evidence>
<evidence type="ECO:0000259" key="5">
    <source>
        <dbReference type="SMART" id="SM01403"/>
    </source>
</evidence>
<dbReference type="Pfam" id="PF00338">
    <property type="entry name" value="Ribosomal_S10"/>
    <property type="match status" value="1"/>
</dbReference>
<evidence type="ECO:0000256" key="3">
    <source>
        <dbReference type="ARBA" id="ARBA00023274"/>
    </source>
</evidence>
<dbReference type="InterPro" id="IPR001848">
    <property type="entry name" value="Ribosomal_uS10"/>
</dbReference>
<feature type="domain" description="Small ribosomal subunit protein uS10" evidence="5">
    <location>
        <begin position="8"/>
        <end position="102"/>
    </location>
</feature>
<dbReference type="PANTHER" id="PTHR11700">
    <property type="entry name" value="30S RIBOSOMAL PROTEIN S10 FAMILY MEMBER"/>
    <property type="match status" value="1"/>
</dbReference>
<name>A0A7C4D6N0_STAMA</name>
<reference evidence="6" key="1">
    <citation type="journal article" date="2020" name="mSystems">
        <title>Genome- and Community-Level Interaction Insights into Carbon Utilization and Element Cycling Functions of Hydrothermarchaeota in Hydrothermal Sediment.</title>
        <authorList>
            <person name="Zhou Z."/>
            <person name="Liu Y."/>
            <person name="Xu W."/>
            <person name="Pan J."/>
            <person name="Luo Z.H."/>
            <person name="Li M."/>
        </authorList>
    </citation>
    <scope>NUCLEOTIDE SEQUENCE [LARGE SCALE GENOMIC DNA]</scope>
    <source>
        <strain evidence="7">SpSt-622</strain>
        <strain evidence="6">SpSt-642</strain>
    </source>
</reference>
<dbReference type="HAMAP" id="MF_00508">
    <property type="entry name" value="Ribosomal_uS10"/>
    <property type="match status" value="1"/>
</dbReference>
<evidence type="ECO:0000256" key="1">
    <source>
        <dbReference type="ARBA" id="ARBA00007102"/>
    </source>
</evidence>
<protein>
    <recommendedName>
        <fullName evidence="4">Small ribosomal subunit protein uS10</fullName>
    </recommendedName>
</protein>
<dbReference type="Gene3D" id="3.30.70.600">
    <property type="entry name" value="Ribosomal protein S10 domain"/>
    <property type="match status" value="1"/>
</dbReference>
<dbReference type="InterPro" id="IPR027486">
    <property type="entry name" value="Ribosomal_uS10_dom"/>
</dbReference>
<proteinExistence type="inferred from homology"/>
<dbReference type="SUPFAM" id="SSF54999">
    <property type="entry name" value="Ribosomal protein S10"/>
    <property type="match status" value="1"/>
</dbReference>
<dbReference type="GO" id="GO:0006412">
    <property type="term" value="P:translation"/>
    <property type="evidence" value="ECO:0007669"/>
    <property type="project" value="UniProtKB-UniRule"/>
</dbReference>
<keyword evidence="2 4" id="KW-0689">Ribosomal protein</keyword>
<dbReference type="SMART" id="SM01403">
    <property type="entry name" value="Ribosomal_S10"/>
    <property type="match status" value="1"/>
</dbReference>
<comment type="caution">
    <text evidence="6">The sequence shown here is derived from an EMBL/GenBank/DDBJ whole genome shotgun (WGS) entry which is preliminary data.</text>
</comment>
<dbReference type="EMBL" id="DTBJ01000013">
    <property type="protein sequence ID" value="HGM58174.1"/>
    <property type="molecule type" value="Genomic_DNA"/>
</dbReference>
<dbReference type="AlphaFoldDB" id="A0A7C4D6N0"/>
<evidence type="ECO:0000313" key="6">
    <source>
        <dbReference type="EMBL" id="HGM58174.1"/>
    </source>
</evidence>
<dbReference type="InterPro" id="IPR005729">
    <property type="entry name" value="Ribosomal_uS10_euk/arc"/>
</dbReference>
<dbReference type="EMBL" id="DTAN01000018">
    <property type="protein sequence ID" value="HGU64679.1"/>
    <property type="molecule type" value="Genomic_DNA"/>
</dbReference>